<evidence type="ECO:0008006" key="4">
    <source>
        <dbReference type="Google" id="ProtNLM"/>
    </source>
</evidence>
<proteinExistence type="predicted"/>
<protein>
    <recommendedName>
        <fullName evidence="4">Copper binding plastocyanin/azurin family protein</fullName>
    </recommendedName>
</protein>
<dbReference type="OrthoDB" id="5243455at2"/>
<dbReference type="AlphaFoldDB" id="A0A660LBF0"/>
<feature type="signal peptide" evidence="1">
    <location>
        <begin position="1"/>
        <end position="22"/>
    </location>
</feature>
<sequence length="167" mass="17734">MIRRIFALTALGSVAFAAPALAAPKANTITAVGGMKVKANAYVQDDQRWDADSYTVKSGATVTLRDKSTEKQPHTLSLIKKVPKTPAQIMGCEACGPLMEAHEANPETMEVGKELVEAGGEGFDTAGDSIFLAPKGKVTFKVTAKKGTKLAFVCVIHPWMLGEIKVS</sequence>
<dbReference type="Gene3D" id="2.60.40.420">
    <property type="entry name" value="Cupredoxins - blue copper proteins"/>
    <property type="match status" value="1"/>
</dbReference>
<feature type="chain" id="PRO_5025067116" description="Copper binding plastocyanin/azurin family protein" evidence="1">
    <location>
        <begin position="23"/>
        <end position="167"/>
    </location>
</feature>
<accession>A0A660LBF0</accession>
<dbReference type="InterPro" id="IPR008972">
    <property type="entry name" value="Cupredoxin"/>
</dbReference>
<name>A0A660LBF0_9ACTN</name>
<gene>
    <name evidence="2" type="ORF">C8N24_1554</name>
</gene>
<organism evidence="2 3">
    <name type="scientific">Solirubrobacter pauli</name>
    <dbReference type="NCBI Taxonomy" id="166793"/>
    <lineage>
        <taxon>Bacteria</taxon>
        <taxon>Bacillati</taxon>
        <taxon>Actinomycetota</taxon>
        <taxon>Thermoleophilia</taxon>
        <taxon>Solirubrobacterales</taxon>
        <taxon>Solirubrobacteraceae</taxon>
        <taxon>Solirubrobacter</taxon>
    </lineage>
</organism>
<dbReference type="RefSeq" id="WP_147447681.1">
    <property type="nucleotide sequence ID" value="NZ_RBIL01000001.1"/>
</dbReference>
<keyword evidence="1" id="KW-0732">Signal</keyword>
<keyword evidence="3" id="KW-1185">Reference proteome</keyword>
<evidence type="ECO:0000256" key="1">
    <source>
        <dbReference type="SAM" id="SignalP"/>
    </source>
</evidence>
<dbReference type="EMBL" id="RBIL01000001">
    <property type="protein sequence ID" value="RKQ91726.1"/>
    <property type="molecule type" value="Genomic_DNA"/>
</dbReference>
<dbReference type="SUPFAM" id="SSF49503">
    <property type="entry name" value="Cupredoxins"/>
    <property type="match status" value="1"/>
</dbReference>
<evidence type="ECO:0000313" key="2">
    <source>
        <dbReference type="EMBL" id="RKQ91726.1"/>
    </source>
</evidence>
<evidence type="ECO:0000313" key="3">
    <source>
        <dbReference type="Proteomes" id="UP000278962"/>
    </source>
</evidence>
<dbReference type="Proteomes" id="UP000278962">
    <property type="component" value="Unassembled WGS sequence"/>
</dbReference>
<reference evidence="2 3" key="1">
    <citation type="submission" date="2018-10" db="EMBL/GenBank/DDBJ databases">
        <title>Genomic Encyclopedia of Archaeal and Bacterial Type Strains, Phase II (KMG-II): from individual species to whole genera.</title>
        <authorList>
            <person name="Goeker M."/>
        </authorList>
    </citation>
    <scope>NUCLEOTIDE SEQUENCE [LARGE SCALE GENOMIC DNA]</scope>
    <source>
        <strain evidence="2 3">DSM 14954</strain>
    </source>
</reference>
<comment type="caution">
    <text evidence="2">The sequence shown here is derived from an EMBL/GenBank/DDBJ whole genome shotgun (WGS) entry which is preliminary data.</text>
</comment>